<dbReference type="NCBIfam" id="NF005394">
    <property type="entry name" value="PRK06939.1"/>
    <property type="match status" value="1"/>
</dbReference>
<proteinExistence type="inferred from homology"/>
<dbReference type="Gene3D" id="3.40.640.10">
    <property type="entry name" value="Type I PLP-dependent aspartate aminotransferase-like (Major domain)"/>
    <property type="match status" value="1"/>
</dbReference>
<reference evidence="7 8" key="1">
    <citation type="submission" date="2024-04" db="EMBL/GenBank/DDBJ databases">
        <authorList>
            <person name="Rising A."/>
            <person name="Reimegard J."/>
            <person name="Sonavane S."/>
            <person name="Akerstrom W."/>
            <person name="Nylinder S."/>
            <person name="Hedman E."/>
            <person name="Kallberg Y."/>
        </authorList>
    </citation>
    <scope>NUCLEOTIDE SEQUENCE [LARGE SCALE GENOMIC DNA]</scope>
</reference>
<evidence type="ECO:0000256" key="2">
    <source>
        <dbReference type="ARBA" id="ARBA00008392"/>
    </source>
</evidence>
<dbReference type="GO" id="GO:0008890">
    <property type="term" value="F:glycine C-acetyltransferase activity"/>
    <property type="evidence" value="ECO:0007669"/>
    <property type="project" value="InterPro"/>
</dbReference>
<dbReference type="Proteomes" id="UP001497382">
    <property type="component" value="Unassembled WGS sequence"/>
</dbReference>
<evidence type="ECO:0000313" key="8">
    <source>
        <dbReference type="Proteomes" id="UP001497382"/>
    </source>
</evidence>
<dbReference type="InterPro" id="IPR015421">
    <property type="entry name" value="PyrdxlP-dep_Trfase_major"/>
</dbReference>
<dbReference type="CDD" id="cd06454">
    <property type="entry name" value="KBL_like"/>
    <property type="match status" value="1"/>
</dbReference>
<dbReference type="GO" id="GO:0006567">
    <property type="term" value="P:L-threonine catabolic process"/>
    <property type="evidence" value="ECO:0007669"/>
    <property type="project" value="InterPro"/>
</dbReference>
<evidence type="ECO:0000259" key="6">
    <source>
        <dbReference type="Pfam" id="PF00155"/>
    </source>
</evidence>
<feature type="domain" description="Aminotransferase class I/classII large" evidence="6">
    <location>
        <begin position="110"/>
        <end position="451"/>
    </location>
</feature>
<dbReference type="Gene3D" id="3.90.1150.10">
    <property type="entry name" value="Aspartate Aminotransferase, domain 1"/>
    <property type="match status" value="1"/>
</dbReference>
<keyword evidence="4" id="KW-0663">Pyridoxal phosphate</keyword>
<protein>
    <recommendedName>
        <fullName evidence="6">Aminotransferase class I/classII large domain-containing protein</fullName>
    </recommendedName>
</protein>
<organism evidence="7 8">
    <name type="scientific">Larinioides sclopetarius</name>
    <dbReference type="NCBI Taxonomy" id="280406"/>
    <lineage>
        <taxon>Eukaryota</taxon>
        <taxon>Metazoa</taxon>
        <taxon>Ecdysozoa</taxon>
        <taxon>Arthropoda</taxon>
        <taxon>Chelicerata</taxon>
        <taxon>Arachnida</taxon>
        <taxon>Araneae</taxon>
        <taxon>Araneomorphae</taxon>
        <taxon>Entelegynae</taxon>
        <taxon>Araneoidea</taxon>
        <taxon>Araneidae</taxon>
        <taxon>Larinioides</taxon>
    </lineage>
</organism>
<dbReference type="InterPro" id="IPR015422">
    <property type="entry name" value="PyrdxlP-dep_Trfase_small"/>
</dbReference>
<dbReference type="PROSITE" id="PS00599">
    <property type="entry name" value="AA_TRANSFER_CLASS_2"/>
    <property type="match status" value="1"/>
</dbReference>
<dbReference type="InterPro" id="IPR050087">
    <property type="entry name" value="AON_synthase_class-II"/>
</dbReference>
<dbReference type="PANTHER" id="PTHR13693">
    <property type="entry name" value="CLASS II AMINOTRANSFERASE/8-AMINO-7-OXONONANOATE SYNTHASE"/>
    <property type="match status" value="1"/>
</dbReference>
<dbReference type="AlphaFoldDB" id="A0AAV2BCF1"/>
<dbReference type="GO" id="GO:0005739">
    <property type="term" value="C:mitochondrion"/>
    <property type="evidence" value="ECO:0007669"/>
    <property type="project" value="TreeGrafter"/>
</dbReference>
<gene>
    <name evidence="7" type="ORF">LARSCL_LOCUS18236</name>
</gene>
<dbReference type="Pfam" id="PF00155">
    <property type="entry name" value="Aminotran_1_2"/>
    <property type="match status" value="1"/>
</dbReference>
<keyword evidence="8" id="KW-1185">Reference proteome</keyword>
<dbReference type="GO" id="GO:0030170">
    <property type="term" value="F:pyridoxal phosphate binding"/>
    <property type="evidence" value="ECO:0007669"/>
    <property type="project" value="InterPro"/>
</dbReference>
<dbReference type="HAMAP" id="MF_00985">
    <property type="entry name" value="2am3keto_CoA_ligase"/>
    <property type="match status" value="1"/>
</dbReference>
<keyword evidence="3" id="KW-0808">Transferase</keyword>
<comment type="similarity">
    <text evidence="2">Belongs to the class-II pyridoxal-phosphate-dependent aminotransferase family.</text>
</comment>
<feature type="non-terminal residue" evidence="7">
    <location>
        <position position="1"/>
    </location>
</feature>
<name>A0AAV2BCF1_9ARAC</name>
<evidence type="ECO:0000256" key="3">
    <source>
        <dbReference type="ARBA" id="ARBA00022679"/>
    </source>
</evidence>
<dbReference type="InterPro" id="IPR001917">
    <property type="entry name" value="Aminotrans_II_pyridoxalP_BS"/>
</dbReference>
<dbReference type="SUPFAM" id="SSF53383">
    <property type="entry name" value="PLP-dependent transferases"/>
    <property type="match status" value="1"/>
</dbReference>
<dbReference type="FunFam" id="3.40.640.10:FF:000006">
    <property type="entry name" value="5-aminolevulinate synthase, mitochondrial"/>
    <property type="match status" value="1"/>
</dbReference>
<dbReference type="InterPro" id="IPR015424">
    <property type="entry name" value="PyrdxlP-dep_Trfase"/>
</dbReference>
<dbReference type="InterPro" id="IPR011282">
    <property type="entry name" value="2am3keto_CoA_ligase"/>
</dbReference>
<evidence type="ECO:0000256" key="1">
    <source>
        <dbReference type="ARBA" id="ARBA00001933"/>
    </source>
</evidence>
<dbReference type="EMBL" id="CAXIEN010000329">
    <property type="protein sequence ID" value="CAL1293511.1"/>
    <property type="molecule type" value="Genomic_DNA"/>
</dbReference>
<dbReference type="NCBIfam" id="TIGR01822">
    <property type="entry name" value="2am3keto_CoA"/>
    <property type="match status" value="1"/>
</dbReference>
<accession>A0AAV2BCF1</accession>
<comment type="cofactor">
    <cofactor evidence="1">
        <name>pyridoxal 5'-phosphate</name>
        <dbReference type="ChEBI" id="CHEBI:597326"/>
    </cofactor>
</comment>
<keyword evidence="5" id="KW-0012">Acyltransferase</keyword>
<dbReference type="InterPro" id="IPR004839">
    <property type="entry name" value="Aminotransferase_I/II_large"/>
</dbReference>
<evidence type="ECO:0000256" key="5">
    <source>
        <dbReference type="ARBA" id="ARBA00023315"/>
    </source>
</evidence>
<evidence type="ECO:0000313" key="7">
    <source>
        <dbReference type="EMBL" id="CAL1293511.1"/>
    </source>
</evidence>
<dbReference type="PANTHER" id="PTHR13693:SF102">
    <property type="entry name" value="2-AMINO-3-KETOBUTYRATE COENZYME A LIGASE, MITOCHONDRIAL"/>
    <property type="match status" value="1"/>
</dbReference>
<sequence length="462" mass="51142">FNPRQAPCVYRWKCLDRWLTDPVIPFLFLVERSTYTTGLFLMYRSALSRLCVEAQHTCKIRAQNCSAWAATKAVIDSQLDGIKEAKTYKSERIIVTKQAAHIKVKGDSRSVINFCANNYLGLSSNPDIIEAGKKALDEYGAGLSSVRFICGTQDLHKQMEKKIAQFHGREDCIIYPSCFDANAGLFEAFLTSEDAVLSDELNHASIIDGIRLCKAQKYRYKHRDMNDLEKKLQESSSARIRLIATDGVFSMDGNIAPLPEICNLAKKYNALVFVDECHSTGVLGKTGRGTEEHFNLNGKVDIINSTLGKALGGAAGGYTTAKSELVDLLRQKSRPYLFSNALPPAVVACGIKALDILTENSKLVNTLQENTKKFRSAMKAAGMNIIGDDHPICPVMVAEENQATLMANKMLDRGIYVIGFTYPVVPKNKARVRVQISAAHSEQDIIKAVESFSEVARELRTL</sequence>
<evidence type="ECO:0000256" key="4">
    <source>
        <dbReference type="ARBA" id="ARBA00022898"/>
    </source>
</evidence>
<comment type="caution">
    <text evidence="7">The sequence shown here is derived from an EMBL/GenBank/DDBJ whole genome shotgun (WGS) entry which is preliminary data.</text>
</comment>